<feature type="domain" description="NmrA-like" evidence="3">
    <location>
        <begin position="3"/>
        <end position="250"/>
    </location>
</feature>
<evidence type="ECO:0000256" key="2">
    <source>
        <dbReference type="ARBA" id="ARBA00022857"/>
    </source>
</evidence>
<proteinExistence type="inferred from homology"/>
<dbReference type="InterPro" id="IPR051164">
    <property type="entry name" value="NmrA-like_oxidored"/>
</dbReference>
<evidence type="ECO:0000256" key="1">
    <source>
        <dbReference type="ARBA" id="ARBA00006328"/>
    </source>
</evidence>
<accession>A0AAD4EQV8</accession>
<dbReference type="AlphaFoldDB" id="A0AAD4EQV8"/>
<dbReference type="Gene3D" id="3.40.50.720">
    <property type="entry name" value="NAD(P)-binding Rossmann-like Domain"/>
    <property type="match status" value="1"/>
</dbReference>
<dbReference type="GO" id="GO:0005634">
    <property type="term" value="C:nucleus"/>
    <property type="evidence" value="ECO:0007669"/>
    <property type="project" value="TreeGrafter"/>
</dbReference>
<dbReference type="PANTHER" id="PTHR42748:SF31">
    <property type="entry name" value="NMRA-LIKE DOMAIN-CONTAINING PROTEIN-RELATED"/>
    <property type="match status" value="1"/>
</dbReference>
<keyword evidence="2" id="KW-0521">NADP</keyword>
<dbReference type="Pfam" id="PF05368">
    <property type="entry name" value="NmrA"/>
    <property type="match status" value="1"/>
</dbReference>
<dbReference type="InterPro" id="IPR036291">
    <property type="entry name" value="NAD(P)-bd_dom_sf"/>
</dbReference>
<dbReference type="EMBL" id="JAHCVI010000004">
    <property type="protein sequence ID" value="KAG7285897.1"/>
    <property type="molecule type" value="Genomic_DNA"/>
</dbReference>
<dbReference type="SUPFAM" id="SSF51735">
    <property type="entry name" value="NAD(P)-binding Rossmann-fold domains"/>
    <property type="match status" value="1"/>
</dbReference>
<name>A0AAD4EQV8_9PEZI</name>
<evidence type="ECO:0000313" key="4">
    <source>
        <dbReference type="EMBL" id="KAG7285897.1"/>
    </source>
</evidence>
<dbReference type="Proteomes" id="UP001197093">
    <property type="component" value="Unassembled WGS sequence"/>
</dbReference>
<sequence length="315" mass="34137">MAPTILVVGATGNTGRSVVETLSKLLSASSTLSDHRVIALTRTQNSPVAQHLASIPGVKILEKNWVDITPAWLREHEVVRAFIASHNQPNQFADESTFHLAALRAGVQYVVRISTTAANVHPDSDAYYPRSHWAIEALLSSPEFKALQWTSLQPNVFTNFWLAPAAELIKQYRKTGTQHTLRLMASQDAPVGVIDPDDVGAFAAHLLCQPDPAVHNRARYVLNGPEDVTGEQIVKMVEQHIGTRVESVSYKDLSIIDAMAAGAPQESRSVVLSVKHAPETAWDGKCTASTTSKEVLELAAPTRTAAAALRAMLGE</sequence>
<comment type="caution">
    <text evidence="4">The sequence shown here is derived from an EMBL/GenBank/DDBJ whole genome shotgun (WGS) entry which is preliminary data.</text>
</comment>
<keyword evidence="5" id="KW-1185">Reference proteome</keyword>
<evidence type="ECO:0000313" key="5">
    <source>
        <dbReference type="Proteomes" id="UP001197093"/>
    </source>
</evidence>
<reference evidence="4" key="1">
    <citation type="submission" date="2023-02" db="EMBL/GenBank/DDBJ databases">
        <authorList>
            <person name="Palmer J.M."/>
        </authorList>
    </citation>
    <scope>NUCLEOTIDE SEQUENCE</scope>
    <source>
        <strain evidence="4">FW57</strain>
    </source>
</reference>
<gene>
    <name evidence="4" type="ORF">NEMBOFW57_008191</name>
</gene>
<dbReference type="PANTHER" id="PTHR42748">
    <property type="entry name" value="NITROGEN METABOLITE REPRESSION PROTEIN NMRA FAMILY MEMBER"/>
    <property type="match status" value="1"/>
</dbReference>
<organism evidence="4 5">
    <name type="scientific">Staphylotrichum longicolle</name>
    <dbReference type="NCBI Taxonomy" id="669026"/>
    <lineage>
        <taxon>Eukaryota</taxon>
        <taxon>Fungi</taxon>
        <taxon>Dikarya</taxon>
        <taxon>Ascomycota</taxon>
        <taxon>Pezizomycotina</taxon>
        <taxon>Sordariomycetes</taxon>
        <taxon>Sordariomycetidae</taxon>
        <taxon>Sordariales</taxon>
        <taxon>Chaetomiaceae</taxon>
        <taxon>Staphylotrichum</taxon>
    </lineage>
</organism>
<dbReference type="InterPro" id="IPR008030">
    <property type="entry name" value="NmrA-like"/>
</dbReference>
<comment type="similarity">
    <text evidence="1">Belongs to the NmrA-type oxidoreductase family.</text>
</comment>
<evidence type="ECO:0000259" key="3">
    <source>
        <dbReference type="Pfam" id="PF05368"/>
    </source>
</evidence>
<protein>
    <recommendedName>
        <fullName evidence="3">NmrA-like domain-containing protein</fullName>
    </recommendedName>
</protein>